<comment type="caution">
    <text evidence="2">The sequence shown here is derived from an EMBL/GenBank/DDBJ whole genome shotgun (WGS) entry which is preliminary data.</text>
</comment>
<keyword evidence="1" id="KW-0175">Coiled coil</keyword>
<dbReference type="AlphaFoldDB" id="A0A9X1ZK22"/>
<evidence type="ECO:0000256" key="1">
    <source>
        <dbReference type="SAM" id="Coils"/>
    </source>
</evidence>
<name>A0A9X1ZK22_9GAMM</name>
<evidence type="ECO:0000313" key="2">
    <source>
        <dbReference type="EMBL" id="MCL1142946.1"/>
    </source>
</evidence>
<accession>A0A9X1ZK22</accession>
<organism evidence="2 3">
    <name type="scientific">Shewanella gaetbuli</name>
    <dbReference type="NCBI Taxonomy" id="220752"/>
    <lineage>
        <taxon>Bacteria</taxon>
        <taxon>Pseudomonadati</taxon>
        <taxon>Pseudomonadota</taxon>
        <taxon>Gammaproteobacteria</taxon>
        <taxon>Alteromonadales</taxon>
        <taxon>Shewanellaceae</taxon>
        <taxon>Shewanella</taxon>
    </lineage>
</organism>
<reference evidence="2" key="1">
    <citation type="submission" date="2022-01" db="EMBL/GenBank/DDBJ databases">
        <title>Whole genome-based taxonomy of the Shewanellaceae.</title>
        <authorList>
            <person name="Martin-Rodriguez A.J."/>
        </authorList>
    </citation>
    <scope>NUCLEOTIDE SEQUENCE</scope>
    <source>
        <strain evidence="2">DSM 16422</strain>
    </source>
</reference>
<proteinExistence type="predicted"/>
<protein>
    <submittedName>
        <fullName evidence="2">Uncharacterized protein</fullName>
    </submittedName>
</protein>
<dbReference type="EMBL" id="JAKIKP010000006">
    <property type="protein sequence ID" value="MCL1142946.1"/>
    <property type="molecule type" value="Genomic_DNA"/>
</dbReference>
<evidence type="ECO:0000313" key="3">
    <source>
        <dbReference type="Proteomes" id="UP001139333"/>
    </source>
</evidence>
<dbReference type="RefSeq" id="WP_248995632.1">
    <property type="nucleotide sequence ID" value="NZ_JAKIKP010000006.1"/>
</dbReference>
<keyword evidence="3" id="KW-1185">Reference proteome</keyword>
<dbReference type="Proteomes" id="UP001139333">
    <property type="component" value="Unassembled WGS sequence"/>
</dbReference>
<gene>
    <name evidence="2" type="ORF">L2672_09600</name>
</gene>
<sequence length="135" mass="15376">MSAAEKLEMYEETQVDRKELMRELFEVRTKIAEIEARELKSLKARKTALENQLLSLLEVGEKLSFADIGTVSCKEEVVPNVSNWDAVYEHVMSNKAFYLLPRKVNAAAYRESLQIGDKIEGIESVAIRKLSVRKA</sequence>
<feature type="coiled-coil region" evidence="1">
    <location>
        <begin position="3"/>
        <end position="59"/>
    </location>
</feature>